<sequence>MKNNSVQFNSNLFQDFQSSQVGRKEQQMYQQQGQKINSIEDIHLELKNQGQSNSSRATQINSGTRYHTDGNPNNYTPINQIGQQAKRNSQNESSSVNYSIEKNQNQQQNNDIQRNQIRLLQNQSLITQPQNQEQYKKNQVYSDTVIAITNTTNYAQNLVARYLEDNNITNYELLTVPGGIFGLQNNEFWENYVLKSIEILNLKETPKAIYLFSVLGDYFYSKMYGQSDDKNDQRREAYCILMKLQMKLIATPQFHGYLLSGSHETPERLF</sequence>
<gene>
    <name evidence="2" type="ORF">POCTA_138.1.T1020097</name>
</gene>
<comment type="caution">
    <text evidence="2">The sequence shown here is derived from an EMBL/GenBank/DDBJ whole genome shotgun (WGS) entry which is preliminary data.</text>
</comment>
<dbReference type="AlphaFoldDB" id="A0A8S1WR44"/>
<evidence type="ECO:0000313" key="2">
    <source>
        <dbReference type="EMBL" id="CAD8192488.1"/>
    </source>
</evidence>
<dbReference type="EMBL" id="CAJJDP010000102">
    <property type="protein sequence ID" value="CAD8192488.1"/>
    <property type="molecule type" value="Genomic_DNA"/>
</dbReference>
<evidence type="ECO:0000256" key="1">
    <source>
        <dbReference type="SAM" id="MobiDB-lite"/>
    </source>
</evidence>
<proteinExistence type="predicted"/>
<protein>
    <submittedName>
        <fullName evidence="2">Uncharacterized protein</fullName>
    </submittedName>
</protein>
<organism evidence="2 3">
    <name type="scientific">Paramecium octaurelia</name>
    <dbReference type="NCBI Taxonomy" id="43137"/>
    <lineage>
        <taxon>Eukaryota</taxon>
        <taxon>Sar</taxon>
        <taxon>Alveolata</taxon>
        <taxon>Ciliophora</taxon>
        <taxon>Intramacronucleata</taxon>
        <taxon>Oligohymenophorea</taxon>
        <taxon>Peniculida</taxon>
        <taxon>Parameciidae</taxon>
        <taxon>Paramecium</taxon>
    </lineage>
</organism>
<dbReference type="Proteomes" id="UP000683925">
    <property type="component" value="Unassembled WGS sequence"/>
</dbReference>
<reference evidence="2" key="1">
    <citation type="submission" date="2021-01" db="EMBL/GenBank/DDBJ databases">
        <authorList>
            <consortium name="Genoscope - CEA"/>
            <person name="William W."/>
        </authorList>
    </citation>
    <scope>NUCLEOTIDE SEQUENCE</scope>
</reference>
<feature type="region of interest" description="Disordered" evidence="1">
    <location>
        <begin position="48"/>
        <end position="96"/>
    </location>
</feature>
<name>A0A8S1WR44_PAROT</name>
<evidence type="ECO:0000313" key="3">
    <source>
        <dbReference type="Proteomes" id="UP000683925"/>
    </source>
</evidence>
<accession>A0A8S1WR44</accession>
<keyword evidence="3" id="KW-1185">Reference proteome</keyword>